<dbReference type="EMBL" id="DVLP01000316">
    <property type="protein sequence ID" value="HIT76046.1"/>
    <property type="molecule type" value="Genomic_DNA"/>
</dbReference>
<evidence type="ECO:0000256" key="9">
    <source>
        <dbReference type="SAM" id="Phobius"/>
    </source>
</evidence>
<feature type="transmembrane region" description="Helical" evidence="9">
    <location>
        <begin position="91"/>
        <end position="111"/>
    </location>
</feature>
<feature type="transmembrane region" description="Helical" evidence="9">
    <location>
        <begin position="435"/>
        <end position="457"/>
    </location>
</feature>
<evidence type="ECO:0000256" key="1">
    <source>
        <dbReference type="ARBA" id="ARBA00004141"/>
    </source>
</evidence>
<feature type="transmembrane region" description="Helical" evidence="9">
    <location>
        <begin position="495"/>
        <end position="514"/>
    </location>
</feature>
<dbReference type="NCBIfam" id="NF038066">
    <property type="entry name" value="MptB"/>
    <property type="match status" value="1"/>
</dbReference>
<feature type="transmembrane region" description="Helical" evidence="9">
    <location>
        <begin position="50"/>
        <end position="71"/>
    </location>
</feature>
<dbReference type="AlphaFoldDB" id="A0A9D1GY92"/>
<evidence type="ECO:0000256" key="4">
    <source>
        <dbReference type="ARBA" id="ARBA00022692"/>
    </source>
</evidence>
<keyword evidence="2 10" id="KW-0328">Glycosyltransferase</keyword>
<reference evidence="10" key="1">
    <citation type="submission" date="2020-10" db="EMBL/GenBank/DDBJ databases">
        <authorList>
            <person name="Gilroy R."/>
        </authorList>
    </citation>
    <scope>NUCLEOTIDE SEQUENCE</scope>
    <source>
        <strain evidence="10">ChiGjej1B1-24693</strain>
    </source>
</reference>
<evidence type="ECO:0000256" key="6">
    <source>
        <dbReference type="ARBA" id="ARBA00023136"/>
    </source>
</evidence>
<evidence type="ECO:0000256" key="8">
    <source>
        <dbReference type="SAM" id="MobiDB-lite"/>
    </source>
</evidence>
<comment type="caution">
    <text evidence="10">The sequence shown here is derived from an EMBL/GenBank/DDBJ whole genome shotgun (WGS) entry which is preliminary data.</text>
</comment>
<feature type="transmembrane region" description="Helical" evidence="9">
    <location>
        <begin position="216"/>
        <end position="235"/>
    </location>
</feature>
<evidence type="ECO:0000256" key="3">
    <source>
        <dbReference type="ARBA" id="ARBA00022679"/>
    </source>
</evidence>
<feature type="transmembrane region" description="Helical" evidence="9">
    <location>
        <begin position="342"/>
        <end position="366"/>
    </location>
</feature>
<feature type="transmembrane region" description="Helical" evidence="9">
    <location>
        <begin position="469"/>
        <end position="488"/>
    </location>
</feature>
<evidence type="ECO:0000256" key="2">
    <source>
        <dbReference type="ARBA" id="ARBA00022676"/>
    </source>
</evidence>
<comment type="subcellular location">
    <subcellularLocation>
        <location evidence="1">Membrane</location>
        <topology evidence="1">Multi-pass membrane protein</topology>
    </subcellularLocation>
</comment>
<dbReference type="GO" id="GO:0016757">
    <property type="term" value="F:glycosyltransferase activity"/>
    <property type="evidence" value="ECO:0007669"/>
    <property type="project" value="UniProtKB-KW"/>
</dbReference>
<protein>
    <submittedName>
        <fullName evidence="10">Polyprenol phosphomannose-dependent alpha 1,6 mannosyltransferase MptB</fullName>
    </submittedName>
</protein>
<evidence type="ECO:0000313" key="10">
    <source>
        <dbReference type="EMBL" id="HIT76046.1"/>
    </source>
</evidence>
<dbReference type="InterPro" id="IPR049829">
    <property type="entry name" value="MptA/B-like"/>
</dbReference>
<proteinExistence type="inferred from homology"/>
<feature type="region of interest" description="Disordered" evidence="8">
    <location>
        <begin position="1"/>
        <end position="28"/>
    </location>
</feature>
<comment type="similarity">
    <text evidence="7">Belongs to the MptA/B family.</text>
</comment>
<feature type="compositionally biased region" description="Low complexity" evidence="8">
    <location>
        <begin position="1"/>
        <end position="19"/>
    </location>
</feature>
<gene>
    <name evidence="10" type="primary">mptB</name>
    <name evidence="10" type="ORF">IAA98_10705</name>
</gene>
<organism evidence="10 11">
    <name type="scientific">Candidatus Avipropionibacterium avicola</name>
    <dbReference type="NCBI Taxonomy" id="2840701"/>
    <lineage>
        <taxon>Bacteria</taxon>
        <taxon>Bacillati</taxon>
        <taxon>Actinomycetota</taxon>
        <taxon>Actinomycetes</taxon>
        <taxon>Propionibacteriales</taxon>
        <taxon>Propionibacteriaceae</taxon>
        <taxon>Propionibacteriaceae incertae sedis</taxon>
        <taxon>Candidatus Avipropionibacterium</taxon>
    </lineage>
</organism>
<dbReference type="Pfam" id="PF26314">
    <property type="entry name" value="MptA_B_family"/>
    <property type="match status" value="1"/>
</dbReference>
<feature type="transmembrane region" description="Helical" evidence="9">
    <location>
        <begin position="247"/>
        <end position="266"/>
    </location>
</feature>
<keyword evidence="3" id="KW-0808">Transferase</keyword>
<evidence type="ECO:0000256" key="5">
    <source>
        <dbReference type="ARBA" id="ARBA00022989"/>
    </source>
</evidence>
<keyword evidence="6 9" id="KW-0472">Membrane</keyword>
<dbReference type="GO" id="GO:0016020">
    <property type="term" value="C:membrane"/>
    <property type="evidence" value="ECO:0007669"/>
    <property type="project" value="UniProtKB-SubCell"/>
</dbReference>
<sequence>MPDTAPAPRRGPLLRRGAPSGHGQLSRRGQLRALRPAAVGRWLWRRGDQALDALACGPVMTGVVGSLLLVLGSLTPAFLPRASQGGDLIRWPWLGTAVLLLGVALLLAAWFQLRPGAGALTRSGDRPRYGAVLALWSAPLVCGPPILSGDAYAYAAQGWMLVHGLDPYQMGPGALPSSWADQVDPIWLETPTPYGPLSLTLQYVTVSWAGDNSPYLAAWLMRLWALVGTALLAWSIPRIAKALGRDAVTATWLGVLNPIVLLHFVGGSHNDALMVGFMAFGVHLAVRRRLFWAAVMIGLAAGVKQPAAMMVVPITVLALNPAPDPDRPVRAWPTPTQLWNCVWALVVVVATFVLCSTVTGIGFGWIAATNVPGGAITLSPPTQLGVGLQLIFFHLGWNAASAAVLGIVRTVALAIAGIIIAWLCLRVAAVKPMTFLVASLFTLVLGGPAMHAWYMLWPGVFVGLLPYRPWVWWLTIGLTTFWSAYAVGDVAIRDHVGWLAVVAVVVIVAIAGWFCRRELPGIRRWFAPSPTAGA</sequence>
<keyword evidence="4 9" id="KW-0812">Transmembrane</keyword>
<reference evidence="10" key="2">
    <citation type="journal article" date="2021" name="PeerJ">
        <title>Extensive microbial diversity within the chicken gut microbiome revealed by metagenomics and culture.</title>
        <authorList>
            <person name="Gilroy R."/>
            <person name="Ravi A."/>
            <person name="Getino M."/>
            <person name="Pursley I."/>
            <person name="Horton D.L."/>
            <person name="Alikhan N.F."/>
            <person name="Baker D."/>
            <person name="Gharbi K."/>
            <person name="Hall N."/>
            <person name="Watson M."/>
            <person name="Adriaenssens E.M."/>
            <person name="Foster-Nyarko E."/>
            <person name="Jarju S."/>
            <person name="Secka A."/>
            <person name="Antonio M."/>
            <person name="Oren A."/>
            <person name="Chaudhuri R.R."/>
            <person name="La Ragione R."/>
            <person name="Hildebrand F."/>
            <person name="Pallen M.J."/>
        </authorList>
    </citation>
    <scope>NUCLEOTIDE SEQUENCE</scope>
    <source>
        <strain evidence="10">ChiGjej1B1-24693</strain>
    </source>
</reference>
<feature type="transmembrane region" description="Helical" evidence="9">
    <location>
        <begin position="378"/>
        <end position="397"/>
    </location>
</feature>
<keyword evidence="5 9" id="KW-1133">Transmembrane helix</keyword>
<evidence type="ECO:0000256" key="7">
    <source>
        <dbReference type="ARBA" id="ARBA00043987"/>
    </source>
</evidence>
<dbReference type="Proteomes" id="UP000886842">
    <property type="component" value="Unassembled WGS sequence"/>
</dbReference>
<feature type="transmembrane region" description="Helical" evidence="9">
    <location>
        <begin position="403"/>
        <end position="423"/>
    </location>
</feature>
<evidence type="ECO:0000313" key="11">
    <source>
        <dbReference type="Proteomes" id="UP000886842"/>
    </source>
</evidence>
<name>A0A9D1GY92_9ACTN</name>
<accession>A0A9D1GY92</accession>